<dbReference type="GO" id="GO:0009055">
    <property type="term" value="F:electron transfer activity"/>
    <property type="evidence" value="ECO:0007669"/>
    <property type="project" value="InterPro"/>
</dbReference>
<evidence type="ECO:0000313" key="6">
    <source>
        <dbReference type="EMBL" id="VAX26849.1"/>
    </source>
</evidence>
<feature type="domain" description="Cytochrome c" evidence="5">
    <location>
        <begin position="56"/>
        <end position="146"/>
    </location>
</feature>
<evidence type="ECO:0000256" key="2">
    <source>
        <dbReference type="ARBA" id="ARBA00022723"/>
    </source>
</evidence>
<reference evidence="6" key="1">
    <citation type="submission" date="2018-06" db="EMBL/GenBank/DDBJ databases">
        <authorList>
            <person name="Zhirakovskaya E."/>
        </authorList>
    </citation>
    <scope>NUCLEOTIDE SEQUENCE</scope>
</reference>
<dbReference type="Pfam" id="PF00034">
    <property type="entry name" value="Cytochrom_C"/>
    <property type="match status" value="1"/>
</dbReference>
<accession>A0A3B1C9I0</accession>
<dbReference type="GO" id="GO:0020037">
    <property type="term" value="F:heme binding"/>
    <property type="evidence" value="ECO:0007669"/>
    <property type="project" value="InterPro"/>
</dbReference>
<keyword evidence="3" id="KW-0408">Iron</keyword>
<evidence type="ECO:0000256" key="4">
    <source>
        <dbReference type="SAM" id="MobiDB-lite"/>
    </source>
</evidence>
<evidence type="ECO:0000256" key="3">
    <source>
        <dbReference type="ARBA" id="ARBA00023004"/>
    </source>
</evidence>
<dbReference type="SUPFAM" id="SSF46626">
    <property type="entry name" value="Cytochrome c"/>
    <property type="match status" value="1"/>
</dbReference>
<dbReference type="EMBL" id="UOGF01000018">
    <property type="protein sequence ID" value="VAX26849.1"/>
    <property type="molecule type" value="Genomic_DNA"/>
</dbReference>
<keyword evidence="2" id="KW-0479">Metal-binding</keyword>
<gene>
    <name evidence="6" type="ORF">MNBD_NITROSPIRAE01-813</name>
</gene>
<dbReference type="PROSITE" id="PS51007">
    <property type="entry name" value="CYTC"/>
    <property type="match status" value="1"/>
</dbReference>
<dbReference type="InterPro" id="IPR036909">
    <property type="entry name" value="Cyt_c-like_dom_sf"/>
</dbReference>
<evidence type="ECO:0000259" key="5">
    <source>
        <dbReference type="PROSITE" id="PS51007"/>
    </source>
</evidence>
<evidence type="ECO:0000256" key="1">
    <source>
        <dbReference type="ARBA" id="ARBA00022617"/>
    </source>
</evidence>
<sequence length="146" mass="15703">MKFRKLVLALALVSFFGVSIAQSAPGKETDPLGPKVPEDEMEEAKEWKNPMKPTPANIAKGKALFQGKATCFTCHGNEGKGDGVAGAALDPAPRNFHNPGLKKKTDGEFMYVIKNGIEGTGMISYAPGIITEEEAALILLYERSLH</sequence>
<dbReference type="InterPro" id="IPR009056">
    <property type="entry name" value="Cyt_c-like_dom"/>
</dbReference>
<keyword evidence="1" id="KW-0349">Heme</keyword>
<dbReference type="Gene3D" id="1.10.760.10">
    <property type="entry name" value="Cytochrome c-like domain"/>
    <property type="match status" value="1"/>
</dbReference>
<dbReference type="GO" id="GO:0046872">
    <property type="term" value="F:metal ion binding"/>
    <property type="evidence" value="ECO:0007669"/>
    <property type="project" value="UniProtKB-KW"/>
</dbReference>
<feature type="region of interest" description="Disordered" evidence="4">
    <location>
        <begin position="25"/>
        <end position="54"/>
    </location>
</feature>
<proteinExistence type="predicted"/>
<dbReference type="AlphaFoldDB" id="A0A3B1C9I0"/>
<organism evidence="6">
    <name type="scientific">hydrothermal vent metagenome</name>
    <dbReference type="NCBI Taxonomy" id="652676"/>
    <lineage>
        <taxon>unclassified sequences</taxon>
        <taxon>metagenomes</taxon>
        <taxon>ecological metagenomes</taxon>
    </lineage>
</organism>
<name>A0A3B1C9I0_9ZZZZ</name>
<protein>
    <recommendedName>
        <fullName evidence="5">Cytochrome c domain-containing protein</fullName>
    </recommendedName>
</protein>